<reference evidence="1 2" key="1">
    <citation type="submission" date="2018-11" db="EMBL/GenBank/DDBJ databases">
        <title>Genomes From Bacteria Associated with the Canine Oral Cavity: a Test Case for Automated Genome-Based Taxonomic Assignment.</title>
        <authorList>
            <person name="Coil D.A."/>
            <person name="Jospin G."/>
            <person name="Darling A.E."/>
            <person name="Wallis C."/>
            <person name="Davis I.J."/>
            <person name="Harris S."/>
            <person name="Eisen J.A."/>
            <person name="Holcombe L.J."/>
            <person name="O'Flynn C."/>
        </authorList>
    </citation>
    <scope>NUCLEOTIDE SEQUENCE [LARGE SCALE GENOMIC DNA]</scope>
    <source>
        <strain evidence="1 2">OH5050</strain>
    </source>
</reference>
<sequence length="100" mass="10477">MRGCTARIEPGLDRNIWFEGTFGVTHAQVTAGLRDEARISAEGASPAQAADGSWPYTLRDDPAEETTAAGSVASTAWYLLATSTPQAIWPECRAPGAGAP</sequence>
<name>A0A3P1V665_9ACTO</name>
<dbReference type="EMBL" id="RQZC01000005">
    <property type="protein sequence ID" value="RRD29704.1"/>
    <property type="molecule type" value="Genomic_DNA"/>
</dbReference>
<accession>A0A3P1V665</accession>
<proteinExistence type="predicted"/>
<dbReference type="Proteomes" id="UP000271272">
    <property type="component" value="Unassembled WGS sequence"/>
</dbReference>
<keyword evidence="2" id="KW-1185">Reference proteome</keyword>
<comment type="caution">
    <text evidence="1">The sequence shown here is derived from an EMBL/GenBank/DDBJ whole genome shotgun (WGS) entry which is preliminary data.</text>
</comment>
<dbReference type="OrthoDB" id="5175804at2"/>
<organism evidence="1 2">
    <name type="scientific">Actinomyces bowdenii</name>
    <dbReference type="NCBI Taxonomy" id="131109"/>
    <lineage>
        <taxon>Bacteria</taxon>
        <taxon>Bacillati</taxon>
        <taxon>Actinomycetota</taxon>
        <taxon>Actinomycetes</taxon>
        <taxon>Actinomycetales</taxon>
        <taxon>Actinomycetaceae</taxon>
        <taxon>Actinomyces</taxon>
    </lineage>
</organism>
<protein>
    <submittedName>
        <fullName evidence="1">Uncharacterized protein</fullName>
    </submittedName>
</protein>
<gene>
    <name evidence="1" type="ORF">EII10_05165</name>
</gene>
<dbReference type="RefSeq" id="WP_124933437.1">
    <property type="nucleotide sequence ID" value="NZ_RQZC01000005.1"/>
</dbReference>
<dbReference type="AlphaFoldDB" id="A0A3P1V665"/>
<evidence type="ECO:0000313" key="2">
    <source>
        <dbReference type="Proteomes" id="UP000271272"/>
    </source>
</evidence>
<evidence type="ECO:0000313" key="1">
    <source>
        <dbReference type="EMBL" id="RRD29704.1"/>
    </source>
</evidence>